<evidence type="ECO:0000256" key="2">
    <source>
        <dbReference type="SAM" id="SignalP"/>
    </source>
</evidence>
<dbReference type="InterPro" id="IPR052037">
    <property type="entry name" value="LPS_export_LptA"/>
</dbReference>
<evidence type="ECO:0000313" key="5">
    <source>
        <dbReference type="Proteomes" id="UP001156641"/>
    </source>
</evidence>
<feature type="chain" id="PRO_5046618718" description="Organic solvent tolerance-like N-terminal domain-containing protein" evidence="2">
    <location>
        <begin position="23"/>
        <end position="301"/>
    </location>
</feature>
<feature type="domain" description="Organic solvent tolerance-like N-terminal" evidence="3">
    <location>
        <begin position="40"/>
        <end position="157"/>
    </location>
</feature>
<name>A0ABQ6A3J9_9PROT</name>
<organism evidence="4 5">
    <name type="scientific">Acidocella aquatica</name>
    <dbReference type="NCBI Taxonomy" id="1922313"/>
    <lineage>
        <taxon>Bacteria</taxon>
        <taxon>Pseudomonadati</taxon>
        <taxon>Pseudomonadota</taxon>
        <taxon>Alphaproteobacteria</taxon>
        <taxon>Acetobacterales</taxon>
        <taxon>Acidocellaceae</taxon>
        <taxon>Acidocella</taxon>
    </lineage>
</organism>
<protein>
    <recommendedName>
        <fullName evidence="3">Organic solvent tolerance-like N-terminal domain-containing protein</fullName>
    </recommendedName>
</protein>
<accession>A0ABQ6A3J9</accession>
<dbReference type="RefSeq" id="WP_284256374.1">
    <property type="nucleotide sequence ID" value="NZ_BSOS01000007.1"/>
</dbReference>
<gene>
    <name evidence="4" type="ORF">GCM10010909_05130</name>
</gene>
<proteinExistence type="predicted"/>
<dbReference type="EMBL" id="BSOS01000007">
    <property type="protein sequence ID" value="GLR65835.1"/>
    <property type="molecule type" value="Genomic_DNA"/>
</dbReference>
<keyword evidence="1 2" id="KW-0732">Signal</keyword>
<dbReference type="InterPro" id="IPR005653">
    <property type="entry name" value="OstA-like_N"/>
</dbReference>
<sequence>MKFRSLGAGLILGAALAVPAGAQSLDLGGTPGAAPQPIQITASQGIQWQQENQVVIAMGNAKAVRGDVTVTADQLIAHYRKKATAAADAKAAPGAATDILNQGNTSLYEIEASGHVHIYTATDNAWADHAVYSMDDAVLVLTGQHLKLTTPHDTITARDSVEYYAAKRQAVARGNALIVADDGRSIAADTLIGDLAPAVSSPAPAAPGADALAQAGQLQKVEAIGHVVIRTTEDTATGDTGVYLPQQGRARLGGDVHIIQGPNEMSGSDALVDMKTGIATLLAGPGGQVAGTITPGSAPQK</sequence>
<dbReference type="Pfam" id="PF03968">
    <property type="entry name" value="LptD_N"/>
    <property type="match status" value="2"/>
</dbReference>
<dbReference type="Proteomes" id="UP001156641">
    <property type="component" value="Unassembled WGS sequence"/>
</dbReference>
<feature type="domain" description="Organic solvent tolerance-like N-terminal" evidence="3">
    <location>
        <begin position="159"/>
        <end position="277"/>
    </location>
</feature>
<dbReference type="Gene3D" id="2.60.450.10">
    <property type="entry name" value="Lipopolysaccharide (LPS) transport protein A like domain"/>
    <property type="match status" value="2"/>
</dbReference>
<feature type="signal peptide" evidence="2">
    <location>
        <begin position="1"/>
        <end position="22"/>
    </location>
</feature>
<dbReference type="PANTHER" id="PTHR36504:SF1">
    <property type="entry name" value="LIPOPOLYSACCHARIDE EXPORT SYSTEM PROTEIN LPTA"/>
    <property type="match status" value="1"/>
</dbReference>
<keyword evidence="5" id="KW-1185">Reference proteome</keyword>
<reference evidence="5" key="1">
    <citation type="journal article" date="2019" name="Int. J. Syst. Evol. Microbiol.">
        <title>The Global Catalogue of Microorganisms (GCM) 10K type strain sequencing project: providing services to taxonomists for standard genome sequencing and annotation.</title>
        <authorList>
            <consortium name="The Broad Institute Genomics Platform"/>
            <consortium name="The Broad Institute Genome Sequencing Center for Infectious Disease"/>
            <person name="Wu L."/>
            <person name="Ma J."/>
        </authorList>
    </citation>
    <scope>NUCLEOTIDE SEQUENCE [LARGE SCALE GENOMIC DNA]</scope>
    <source>
        <strain evidence="5">NBRC 112502</strain>
    </source>
</reference>
<dbReference type="PANTHER" id="PTHR36504">
    <property type="entry name" value="LIPOPOLYSACCHARIDE EXPORT SYSTEM PROTEIN LPTA"/>
    <property type="match status" value="1"/>
</dbReference>
<comment type="caution">
    <text evidence="4">The sequence shown here is derived from an EMBL/GenBank/DDBJ whole genome shotgun (WGS) entry which is preliminary data.</text>
</comment>
<evidence type="ECO:0000256" key="1">
    <source>
        <dbReference type="ARBA" id="ARBA00022729"/>
    </source>
</evidence>
<evidence type="ECO:0000313" key="4">
    <source>
        <dbReference type="EMBL" id="GLR65835.1"/>
    </source>
</evidence>
<evidence type="ECO:0000259" key="3">
    <source>
        <dbReference type="Pfam" id="PF03968"/>
    </source>
</evidence>